<dbReference type="RefSeq" id="WP_051037465.1">
    <property type="nucleotide sequence ID" value="NZ_UGRY01000002.1"/>
</dbReference>
<dbReference type="AlphaFoldDB" id="A0A378YU69"/>
<dbReference type="GO" id="GO:0032259">
    <property type="term" value="P:methylation"/>
    <property type="evidence" value="ECO:0007669"/>
    <property type="project" value="UniProtKB-KW"/>
</dbReference>
<dbReference type="GO" id="GO:0008168">
    <property type="term" value="F:methyltransferase activity"/>
    <property type="evidence" value="ECO:0007669"/>
    <property type="project" value="UniProtKB-KW"/>
</dbReference>
<evidence type="ECO:0000313" key="2">
    <source>
        <dbReference type="EMBL" id="SUA80303.1"/>
    </source>
</evidence>
<proteinExistence type="predicted"/>
<dbReference type="PANTHER" id="PTHR43464">
    <property type="entry name" value="METHYLTRANSFERASE"/>
    <property type="match status" value="1"/>
</dbReference>
<evidence type="ECO:0000313" key="3">
    <source>
        <dbReference type="Proteomes" id="UP000255467"/>
    </source>
</evidence>
<dbReference type="CDD" id="cd02440">
    <property type="entry name" value="AdoMet_MTases"/>
    <property type="match status" value="1"/>
</dbReference>
<dbReference type="PANTHER" id="PTHR43464:SF92">
    <property type="entry name" value="SLR1071 PROTEIN"/>
    <property type="match status" value="1"/>
</dbReference>
<dbReference type="STRING" id="1406858.GCA_000710895_06306"/>
<sequence>MSAIEGLYTHFAHPRRPIGSLAGMIMAHRGHNIRRGRWAIDRLAPTAGARVLELGYGPGVTLGEVCRRTPDIEVTGVDISPVMLRQAARRNRALLRSGRLDLRLGDATRLDPELRGFDLVYGINVWQYWSDPDVVIQDLVGRLRPGGRLALVYMRPPGCRLTHGQAATRLADQFNAALLTHITTEWMPQRPTAVLVSGVSDH</sequence>
<dbReference type="SUPFAM" id="SSF53335">
    <property type="entry name" value="S-adenosyl-L-methionine-dependent methyltransferases"/>
    <property type="match status" value="1"/>
</dbReference>
<dbReference type="EMBL" id="UGRY01000002">
    <property type="protein sequence ID" value="SUA80303.1"/>
    <property type="molecule type" value="Genomic_DNA"/>
</dbReference>
<dbReference type="Proteomes" id="UP000255467">
    <property type="component" value="Unassembled WGS sequence"/>
</dbReference>
<keyword evidence="2" id="KW-0489">Methyltransferase</keyword>
<gene>
    <name evidence="2" type="ORF">NCTC1934_04210</name>
</gene>
<organism evidence="2 3">
    <name type="scientific">Nocardia otitidiscaviarum</name>
    <dbReference type="NCBI Taxonomy" id="1823"/>
    <lineage>
        <taxon>Bacteria</taxon>
        <taxon>Bacillati</taxon>
        <taxon>Actinomycetota</taxon>
        <taxon>Actinomycetes</taxon>
        <taxon>Mycobacteriales</taxon>
        <taxon>Nocardiaceae</taxon>
        <taxon>Nocardia</taxon>
    </lineage>
</organism>
<dbReference type="Gene3D" id="3.40.50.150">
    <property type="entry name" value="Vaccinia Virus protein VP39"/>
    <property type="match status" value="1"/>
</dbReference>
<dbReference type="InterPro" id="IPR029063">
    <property type="entry name" value="SAM-dependent_MTases_sf"/>
</dbReference>
<keyword evidence="2" id="KW-0808">Transferase</keyword>
<protein>
    <submittedName>
        <fullName evidence="2">Trans-aconitate methyltransferase</fullName>
    </submittedName>
</protein>
<evidence type="ECO:0000259" key="1">
    <source>
        <dbReference type="Pfam" id="PF13649"/>
    </source>
</evidence>
<keyword evidence="3" id="KW-1185">Reference proteome</keyword>
<dbReference type="InterPro" id="IPR041698">
    <property type="entry name" value="Methyltransf_25"/>
</dbReference>
<feature type="domain" description="Methyltransferase" evidence="1">
    <location>
        <begin position="51"/>
        <end position="147"/>
    </location>
</feature>
<reference evidence="2 3" key="1">
    <citation type="submission" date="2018-06" db="EMBL/GenBank/DDBJ databases">
        <authorList>
            <consortium name="Pathogen Informatics"/>
            <person name="Doyle S."/>
        </authorList>
    </citation>
    <scope>NUCLEOTIDE SEQUENCE [LARGE SCALE GENOMIC DNA]</scope>
    <source>
        <strain evidence="2 3">NCTC1934</strain>
    </source>
</reference>
<dbReference type="Pfam" id="PF13649">
    <property type="entry name" value="Methyltransf_25"/>
    <property type="match status" value="1"/>
</dbReference>
<accession>A0A378YU69</accession>
<dbReference type="OrthoDB" id="4571118at2"/>
<name>A0A378YU69_9NOCA</name>